<proteinExistence type="predicted"/>
<organism evidence="2 3">
    <name type="scientific">Armillaria tabescens</name>
    <name type="common">Ringless honey mushroom</name>
    <name type="synonym">Agaricus tabescens</name>
    <dbReference type="NCBI Taxonomy" id="1929756"/>
    <lineage>
        <taxon>Eukaryota</taxon>
        <taxon>Fungi</taxon>
        <taxon>Dikarya</taxon>
        <taxon>Basidiomycota</taxon>
        <taxon>Agaricomycotina</taxon>
        <taxon>Agaricomycetes</taxon>
        <taxon>Agaricomycetidae</taxon>
        <taxon>Agaricales</taxon>
        <taxon>Marasmiineae</taxon>
        <taxon>Physalacriaceae</taxon>
        <taxon>Desarmillaria</taxon>
    </lineage>
</organism>
<protein>
    <recommendedName>
        <fullName evidence="1">Glycosyltransferase 61 catalytic domain-containing protein</fullName>
    </recommendedName>
</protein>
<comment type="caution">
    <text evidence="2">The sequence shown here is derived from an EMBL/GenBank/DDBJ whole genome shotgun (WGS) entry which is preliminary data.</text>
</comment>
<reference evidence="2" key="1">
    <citation type="submission" date="2023-06" db="EMBL/GenBank/DDBJ databases">
        <authorList>
            <consortium name="Lawrence Berkeley National Laboratory"/>
            <person name="Ahrendt S."/>
            <person name="Sahu N."/>
            <person name="Indic B."/>
            <person name="Wong-Bajracharya J."/>
            <person name="Merenyi Z."/>
            <person name="Ke H.-M."/>
            <person name="Monk M."/>
            <person name="Kocsube S."/>
            <person name="Drula E."/>
            <person name="Lipzen A."/>
            <person name="Balint B."/>
            <person name="Henrissat B."/>
            <person name="Andreopoulos B."/>
            <person name="Martin F.M."/>
            <person name="Harder C.B."/>
            <person name="Rigling D."/>
            <person name="Ford K.L."/>
            <person name="Foster G.D."/>
            <person name="Pangilinan J."/>
            <person name="Papanicolaou A."/>
            <person name="Barry K."/>
            <person name="LaButti K."/>
            <person name="Viragh M."/>
            <person name="Koriabine M."/>
            <person name="Yan M."/>
            <person name="Riley R."/>
            <person name="Champramary S."/>
            <person name="Plett K.L."/>
            <person name="Tsai I.J."/>
            <person name="Slot J."/>
            <person name="Sipos G."/>
            <person name="Plett J."/>
            <person name="Nagy L.G."/>
            <person name="Grigoriev I.V."/>
        </authorList>
    </citation>
    <scope>NUCLEOTIDE SEQUENCE</scope>
    <source>
        <strain evidence="2">CCBAS 213</strain>
    </source>
</reference>
<dbReference type="RefSeq" id="XP_060337517.1">
    <property type="nucleotide sequence ID" value="XM_060467000.1"/>
</dbReference>
<keyword evidence="3" id="KW-1185">Reference proteome</keyword>
<evidence type="ECO:0000259" key="1">
    <source>
        <dbReference type="Pfam" id="PF04577"/>
    </source>
</evidence>
<dbReference type="Proteomes" id="UP001175211">
    <property type="component" value="Unassembled WGS sequence"/>
</dbReference>
<dbReference type="AlphaFoldDB" id="A0AA39NJT8"/>
<dbReference type="GO" id="GO:0016757">
    <property type="term" value="F:glycosyltransferase activity"/>
    <property type="evidence" value="ECO:0007669"/>
    <property type="project" value="InterPro"/>
</dbReference>
<evidence type="ECO:0000313" key="2">
    <source>
        <dbReference type="EMBL" id="KAK0466925.1"/>
    </source>
</evidence>
<accession>A0AA39NJT8</accession>
<sequence length="473" mass="53687">MVASAPKQRSYGISDYLRLSTTSSDTSTLPSAAWTPLSLSTCTFGMPAHYAPCVMKRLPKDVVYAEELLYPAFEIRQPYFATEEHEERWKYMVVGIKERAVLQDNGWVVYKGQSGQNFVFNSVSFKHSVDGYDRWTADACMGGLVSSERLQPFNAAEVIWKNNATTIYRNAMVALSPDSYSFQHHLDRITHIVTQGAHLTLRSEVPFVITGRRGSDFVQQLWERLGFDEEHVLHSVTDDIYAERMIFSCRAILVHPWLSLKTLETFGINVLRVSSTRNKVCLIMYMSRSNSRAQNGGRKVINESALLDAIRELLEERGKGEELVVFDETRYGSASELFTYFNENVMAIIGPHGGAMHHHRWAARGTLVVEMMPTTFTSMAIYEEASVLSQTYAVLVVEPSELKGTDMVIDPGHVLRILREHLGVRMHKPHHAEHMGFLALRNGGKRTDRVEYESLAEDPLRISYQWGRQELGL</sequence>
<gene>
    <name evidence="2" type="ORF">EV420DRAFT_1260273</name>
</gene>
<name>A0AA39NJT8_ARMTA</name>
<dbReference type="EMBL" id="JAUEPS010000003">
    <property type="protein sequence ID" value="KAK0466925.1"/>
    <property type="molecule type" value="Genomic_DNA"/>
</dbReference>
<dbReference type="GeneID" id="85350548"/>
<dbReference type="Pfam" id="PF04577">
    <property type="entry name" value="Glyco_transf_61"/>
    <property type="match status" value="1"/>
</dbReference>
<feature type="domain" description="Glycosyltransferase 61 catalytic" evidence="1">
    <location>
        <begin position="216"/>
        <end position="369"/>
    </location>
</feature>
<evidence type="ECO:0000313" key="3">
    <source>
        <dbReference type="Proteomes" id="UP001175211"/>
    </source>
</evidence>
<dbReference type="InterPro" id="IPR049625">
    <property type="entry name" value="Glyco_transf_61_cat"/>
</dbReference>